<protein>
    <submittedName>
        <fullName evidence="2">Nucleotide pyrophosphohydrolase</fullName>
    </submittedName>
</protein>
<dbReference type="SUPFAM" id="SSF101386">
    <property type="entry name" value="all-alpha NTP pyrophosphatases"/>
    <property type="match status" value="1"/>
</dbReference>
<sequence length="82" mass="9404">MVDLTYLQDKMKMLYYEKDSRRGLYATFTWLVEEIGELAEALLSQNREAIEEEIADVIAWTLSIANLVGINAESSFCKKYGC</sequence>
<organism evidence="2">
    <name type="scientific">Fervidicoccus fontis</name>
    <dbReference type="NCBI Taxonomy" id="683846"/>
    <lineage>
        <taxon>Archaea</taxon>
        <taxon>Thermoproteota</taxon>
        <taxon>Thermoprotei</taxon>
        <taxon>Fervidicoccales</taxon>
        <taxon>Fervidicoccaceae</taxon>
        <taxon>Fervidicoccus</taxon>
    </lineage>
</organism>
<dbReference type="CDD" id="cd11535">
    <property type="entry name" value="NTP-PPase_SsMazG"/>
    <property type="match status" value="1"/>
</dbReference>
<accession>A0A7C1III5</accession>
<comment type="caution">
    <text evidence="2">The sequence shown here is derived from an EMBL/GenBank/DDBJ whole genome shotgun (WGS) entry which is preliminary data.</text>
</comment>
<dbReference type="PANTHER" id="PTHR42702">
    <property type="entry name" value="NUCLEOTIDE PYROPHOSPHOHYDROLASE"/>
    <property type="match status" value="1"/>
</dbReference>
<dbReference type="PANTHER" id="PTHR42702:SF1">
    <property type="entry name" value="REGULATORY PROTEIN FOR BETA-LACTAMASE"/>
    <property type="match status" value="1"/>
</dbReference>
<dbReference type="AlphaFoldDB" id="A0A7C1III5"/>
<feature type="domain" description="NTP pyrophosphohydrolase MazG-like" evidence="1">
    <location>
        <begin position="27"/>
        <end position="79"/>
    </location>
</feature>
<name>A0A7C1III5_9CREN</name>
<gene>
    <name evidence="2" type="ORF">ENO04_04375</name>
</gene>
<keyword evidence="2" id="KW-0378">Hydrolase</keyword>
<dbReference type="Pfam" id="PF03819">
    <property type="entry name" value="MazG"/>
    <property type="match status" value="1"/>
</dbReference>
<dbReference type="GO" id="GO:0016787">
    <property type="term" value="F:hydrolase activity"/>
    <property type="evidence" value="ECO:0007669"/>
    <property type="project" value="UniProtKB-KW"/>
</dbReference>
<dbReference type="Gene3D" id="1.10.287.1080">
    <property type="entry name" value="MazG-like"/>
    <property type="match status" value="1"/>
</dbReference>
<proteinExistence type="predicted"/>
<dbReference type="InterPro" id="IPR004518">
    <property type="entry name" value="MazG-like_dom"/>
</dbReference>
<evidence type="ECO:0000313" key="2">
    <source>
        <dbReference type="EMBL" id="HDS10832.1"/>
    </source>
</evidence>
<reference evidence="2" key="1">
    <citation type="journal article" date="2020" name="mSystems">
        <title>Genome- and Community-Level Interaction Insights into Carbon Utilization and Element Cycling Functions of Hydrothermarchaeota in Hydrothermal Sediment.</title>
        <authorList>
            <person name="Zhou Z."/>
            <person name="Liu Y."/>
            <person name="Xu W."/>
            <person name="Pan J."/>
            <person name="Luo Z.H."/>
            <person name="Li M."/>
        </authorList>
    </citation>
    <scope>NUCLEOTIDE SEQUENCE [LARGE SCALE GENOMIC DNA]</scope>
    <source>
        <strain evidence="2">SpSt-123</strain>
    </source>
</reference>
<dbReference type="EMBL" id="DSDY01000136">
    <property type="protein sequence ID" value="HDS10832.1"/>
    <property type="molecule type" value="Genomic_DNA"/>
</dbReference>
<evidence type="ECO:0000259" key="1">
    <source>
        <dbReference type="Pfam" id="PF03819"/>
    </source>
</evidence>